<dbReference type="PANTHER" id="PTHR12677">
    <property type="entry name" value="GOLGI APPARATUS MEMBRANE PROTEIN TVP38-RELATED"/>
    <property type="match status" value="1"/>
</dbReference>
<dbReference type="RefSeq" id="WP_054776827.1">
    <property type="nucleotide sequence ID" value="NZ_BBBX01000004.1"/>
</dbReference>
<keyword evidence="5 6" id="KW-0472">Membrane</keyword>
<dbReference type="InterPro" id="IPR032816">
    <property type="entry name" value="VTT_dom"/>
</dbReference>
<evidence type="ECO:0000256" key="4">
    <source>
        <dbReference type="ARBA" id="ARBA00022989"/>
    </source>
</evidence>
<evidence type="ECO:0000256" key="1">
    <source>
        <dbReference type="ARBA" id="ARBA00004651"/>
    </source>
</evidence>
<dbReference type="PATRIC" id="fig|1293598.4.peg.1850"/>
<dbReference type="GO" id="GO:0005886">
    <property type="term" value="C:plasma membrane"/>
    <property type="evidence" value="ECO:0007669"/>
    <property type="project" value="UniProtKB-SubCell"/>
</dbReference>
<evidence type="ECO:0000259" key="7">
    <source>
        <dbReference type="Pfam" id="PF09335"/>
    </source>
</evidence>
<sequence length="195" mass="21885">MSSVTSRRLINLMTVVTLGATVALTIYWFNLGLFDDIPTLQNYLNHSGLLGPLIFILIQIIQVVIPVIPGGISTAAGVILFGPWWGFVYNDIGITIGSLINFWLARRYGKPFILHIISEKTYDRYIGYTTNQRKFDWLFGLAIVLPVAPDDILCLLAGLTKMTWRRFFWIIVLGKPITIAAYSLILVTGAHWLGL</sequence>
<evidence type="ECO:0000256" key="6">
    <source>
        <dbReference type="RuleBase" id="RU366058"/>
    </source>
</evidence>
<dbReference type="PANTHER" id="PTHR12677:SF49">
    <property type="entry name" value="TVP38_TMEM64 FAMILY MEMBRANE PROTEIN"/>
    <property type="match status" value="1"/>
</dbReference>
<feature type="transmembrane region" description="Helical" evidence="6">
    <location>
        <begin position="49"/>
        <end position="72"/>
    </location>
</feature>
<comment type="caution">
    <text evidence="8">The sequence shown here is derived from an EMBL/GenBank/DDBJ whole genome shotgun (WGS) entry which is preliminary data.</text>
</comment>
<feature type="transmembrane region" description="Helical" evidence="6">
    <location>
        <begin position="167"/>
        <end position="193"/>
    </location>
</feature>
<dbReference type="InterPro" id="IPR015414">
    <property type="entry name" value="TMEM64"/>
</dbReference>
<feature type="transmembrane region" description="Helical" evidence="6">
    <location>
        <begin position="137"/>
        <end position="160"/>
    </location>
</feature>
<comment type="similarity">
    <text evidence="6">Belongs to the TVP38/TMEM64 family.</text>
</comment>
<evidence type="ECO:0000256" key="3">
    <source>
        <dbReference type="ARBA" id="ARBA00022692"/>
    </source>
</evidence>
<organism evidence="8 9">
    <name type="scientific">Lacticaseibacillus saniviri JCM 17471 = DSM 24301</name>
    <dbReference type="NCBI Taxonomy" id="1293598"/>
    <lineage>
        <taxon>Bacteria</taxon>
        <taxon>Bacillati</taxon>
        <taxon>Bacillota</taxon>
        <taxon>Bacilli</taxon>
        <taxon>Lactobacillales</taxon>
        <taxon>Lactobacillaceae</taxon>
        <taxon>Lacticaseibacillus</taxon>
    </lineage>
</organism>
<accession>A0A0R2N1U4</accession>
<dbReference type="EMBL" id="JQCE01000006">
    <property type="protein sequence ID" value="KRO17981.1"/>
    <property type="molecule type" value="Genomic_DNA"/>
</dbReference>
<evidence type="ECO:0000313" key="9">
    <source>
        <dbReference type="Proteomes" id="UP000050969"/>
    </source>
</evidence>
<proteinExistence type="inferred from homology"/>
<dbReference type="Pfam" id="PF09335">
    <property type="entry name" value="VTT_dom"/>
    <property type="match status" value="1"/>
</dbReference>
<name>A0A0R2N1U4_9LACO</name>
<feature type="domain" description="VTT" evidence="7">
    <location>
        <begin position="68"/>
        <end position="185"/>
    </location>
</feature>
<keyword evidence="4 6" id="KW-1133">Transmembrane helix</keyword>
<gene>
    <name evidence="8" type="ORF">IV56_GL001776</name>
</gene>
<dbReference type="STRING" id="1293598.IV56_GL001776"/>
<evidence type="ECO:0000313" key="8">
    <source>
        <dbReference type="EMBL" id="KRO17981.1"/>
    </source>
</evidence>
<evidence type="ECO:0000256" key="5">
    <source>
        <dbReference type="ARBA" id="ARBA00023136"/>
    </source>
</evidence>
<dbReference type="AlphaFoldDB" id="A0A0R2N1U4"/>
<keyword evidence="2 6" id="KW-1003">Cell membrane</keyword>
<keyword evidence="3 6" id="KW-0812">Transmembrane</keyword>
<keyword evidence="9" id="KW-1185">Reference proteome</keyword>
<feature type="transmembrane region" description="Helical" evidence="6">
    <location>
        <begin position="84"/>
        <end position="104"/>
    </location>
</feature>
<evidence type="ECO:0000256" key="2">
    <source>
        <dbReference type="ARBA" id="ARBA00022475"/>
    </source>
</evidence>
<dbReference type="Proteomes" id="UP000050969">
    <property type="component" value="Unassembled WGS sequence"/>
</dbReference>
<protein>
    <recommendedName>
        <fullName evidence="6">TVP38/TMEM64 family membrane protein</fullName>
    </recommendedName>
</protein>
<feature type="transmembrane region" description="Helical" evidence="6">
    <location>
        <begin position="9"/>
        <end position="29"/>
    </location>
</feature>
<reference evidence="8 9" key="1">
    <citation type="journal article" date="2015" name="Genome Announc.">
        <title>Expanding the biotechnology potential of lactobacilli through comparative genomics of 213 strains and associated genera.</title>
        <authorList>
            <person name="Sun Z."/>
            <person name="Harris H.M."/>
            <person name="McCann A."/>
            <person name="Guo C."/>
            <person name="Argimon S."/>
            <person name="Zhang W."/>
            <person name="Yang X."/>
            <person name="Jeffery I.B."/>
            <person name="Cooney J.C."/>
            <person name="Kagawa T.F."/>
            <person name="Liu W."/>
            <person name="Song Y."/>
            <person name="Salvetti E."/>
            <person name="Wrobel A."/>
            <person name="Rasinkangas P."/>
            <person name="Parkhill J."/>
            <person name="Rea M.C."/>
            <person name="O'Sullivan O."/>
            <person name="Ritari J."/>
            <person name="Douillard F.P."/>
            <person name="Paul Ross R."/>
            <person name="Yang R."/>
            <person name="Briner A.E."/>
            <person name="Felis G.E."/>
            <person name="de Vos W.M."/>
            <person name="Barrangou R."/>
            <person name="Klaenhammer T.R."/>
            <person name="Caufield P.W."/>
            <person name="Cui Y."/>
            <person name="Zhang H."/>
            <person name="O'Toole P.W."/>
        </authorList>
    </citation>
    <scope>NUCLEOTIDE SEQUENCE [LARGE SCALE GENOMIC DNA]</scope>
    <source>
        <strain evidence="8 9">DSM 24301</strain>
    </source>
</reference>
<dbReference type="OrthoDB" id="371137at2"/>
<comment type="subcellular location">
    <subcellularLocation>
        <location evidence="1 6">Cell membrane</location>
        <topology evidence="1 6">Multi-pass membrane protein</topology>
    </subcellularLocation>
</comment>